<comment type="caution">
    <text evidence="3">The sequence shown here is derived from an EMBL/GenBank/DDBJ whole genome shotgun (WGS) entry which is preliminary data.</text>
</comment>
<dbReference type="InterPro" id="IPR001763">
    <property type="entry name" value="Rhodanese-like_dom"/>
</dbReference>
<organism evidence="3 4">
    <name type="scientific">Orchesella cincta</name>
    <name type="common">Springtail</name>
    <name type="synonym">Podura cincta</name>
    <dbReference type="NCBI Taxonomy" id="48709"/>
    <lineage>
        <taxon>Eukaryota</taxon>
        <taxon>Metazoa</taxon>
        <taxon>Ecdysozoa</taxon>
        <taxon>Arthropoda</taxon>
        <taxon>Hexapoda</taxon>
        <taxon>Collembola</taxon>
        <taxon>Entomobryomorpha</taxon>
        <taxon>Entomobryoidea</taxon>
        <taxon>Orchesellidae</taxon>
        <taxon>Orchesellinae</taxon>
        <taxon>Orchesella</taxon>
    </lineage>
</organism>
<dbReference type="InterPro" id="IPR036873">
    <property type="entry name" value="Rhodanese-like_dom_sf"/>
</dbReference>
<evidence type="ECO:0000259" key="2">
    <source>
        <dbReference type="PROSITE" id="PS50206"/>
    </source>
</evidence>
<evidence type="ECO:0000313" key="4">
    <source>
        <dbReference type="Proteomes" id="UP000094527"/>
    </source>
</evidence>
<dbReference type="Proteomes" id="UP000094527">
    <property type="component" value="Unassembled WGS sequence"/>
</dbReference>
<dbReference type="EMBL" id="LJIJ01001164">
    <property type="protein sequence ID" value="ODM92723.1"/>
    <property type="molecule type" value="Genomic_DNA"/>
</dbReference>
<evidence type="ECO:0000256" key="1">
    <source>
        <dbReference type="SAM" id="MobiDB-lite"/>
    </source>
</evidence>
<feature type="domain" description="Rhodanese" evidence="2">
    <location>
        <begin position="71"/>
        <end position="97"/>
    </location>
</feature>
<dbReference type="AlphaFoldDB" id="A0A1D2MIC2"/>
<name>A0A1D2MIC2_ORCCI</name>
<evidence type="ECO:0000313" key="3">
    <source>
        <dbReference type="EMBL" id="ODM92723.1"/>
    </source>
</evidence>
<dbReference type="STRING" id="48709.A0A1D2MIC2"/>
<keyword evidence="4" id="KW-1185">Reference proteome</keyword>
<accession>A0A1D2MIC2</accession>
<dbReference type="SUPFAM" id="SSF52821">
    <property type="entry name" value="Rhodanese/Cell cycle control phosphatase"/>
    <property type="match status" value="1"/>
</dbReference>
<feature type="compositionally biased region" description="Low complexity" evidence="1">
    <location>
        <begin position="124"/>
        <end position="136"/>
    </location>
</feature>
<dbReference type="OrthoDB" id="426001at2759"/>
<gene>
    <name evidence="3" type="ORF">Ocin01_13957</name>
</gene>
<proteinExistence type="predicted"/>
<protein>
    <submittedName>
        <fullName evidence="3">Dual specificity protein phosphatase 10</fullName>
    </submittedName>
</protein>
<dbReference type="Gene3D" id="3.40.250.10">
    <property type="entry name" value="Rhodanese-like domain"/>
    <property type="match status" value="1"/>
</dbReference>
<reference evidence="3 4" key="1">
    <citation type="journal article" date="2016" name="Genome Biol. Evol.">
        <title>Gene Family Evolution Reflects Adaptation to Soil Environmental Stressors in the Genome of the Collembolan Orchesella cincta.</title>
        <authorList>
            <person name="Faddeeva-Vakhrusheva A."/>
            <person name="Derks M.F."/>
            <person name="Anvar S.Y."/>
            <person name="Agamennone V."/>
            <person name="Suring W."/>
            <person name="Smit S."/>
            <person name="van Straalen N.M."/>
            <person name="Roelofs D."/>
        </authorList>
    </citation>
    <scope>NUCLEOTIDE SEQUENCE [LARGE SCALE GENOMIC DNA]</scope>
    <source>
        <tissue evidence="3">Mixed pool</tissue>
    </source>
</reference>
<sequence length="301" mass="33135">MSGPVETELPPQTLAFRRKDKLRLSLHTNRAITNTPTVADPQELKERVRSLSCDELARKLENSNNKQRLPFLLLDCRGYLCYTECHIAGAVHIPCADRFNRKRVQNCASVLDLVSTNNRRNKTGSSPNGSSPSSSSSGGGVSAAKWRDVIVYDEGTSDLTLDSAGLQSPISFVLMHLLQENRQPIFLNGSITVTAHVVGDLMTGPARGSFLLELHSQQPILYSPPPLLTPMRNALAHLLKRGEVNEHIRCMTVYKFSELGKQLKGIGRGKKNFSHVVSGKLVGEGRTVQRILGSLETKQTL</sequence>
<dbReference type="PROSITE" id="PS50206">
    <property type="entry name" value="RHODANESE_3"/>
    <property type="match status" value="1"/>
</dbReference>
<feature type="region of interest" description="Disordered" evidence="1">
    <location>
        <begin position="118"/>
        <end position="141"/>
    </location>
</feature>